<dbReference type="AlphaFoldDB" id="A0A9Q8Z1E0"/>
<feature type="compositionally biased region" description="Polar residues" evidence="2">
    <location>
        <begin position="1182"/>
        <end position="1197"/>
    </location>
</feature>
<evidence type="ECO:0000313" key="4">
    <source>
        <dbReference type="Proteomes" id="UP001056012"/>
    </source>
</evidence>
<keyword evidence="4" id="KW-1185">Reference proteome</keyword>
<feature type="region of interest" description="Disordered" evidence="2">
    <location>
        <begin position="1110"/>
        <end position="1159"/>
    </location>
</feature>
<feature type="compositionally biased region" description="Low complexity" evidence="2">
    <location>
        <begin position="1118"/>
        <end position="1133"/>
    </location>
</feature>
<proteinExistence type="predicted"/>
<evidence type="ECO:0000256" key="2">
    <source>
        <dbReference type="SAM" id="MobiDB-lite"/>
    </source>
</evidence>
<evidence type="ECO:0000256" key="1">
    <source>
        <dbReference type="SAM" id="Coils"/>
    </source>
</evidence>
<feature type="region of interest" description="Disordered" evidence="2">
    <location>
        <begin position="174"/>
        <end position="201"/>
    </location>
</feature>
<feature type="region of interest" description="Disordered" evidence="2">
    <location>
        <begin position="722"/>
        <end position="741"/>
    </location>
</feature>
<dbReference type="OrthoDB" id="6133115at2759"/>
<name>A0A9Q8Z1E0_CURCL</name>
<feature type="compositionally biased region" description="Low complexity" evidence="2">
    <location>
        <begin position="1040"/>
        <end position="1051"/>
    </location>
</feature>
<dbReference type="Gene3D" id="6.10.280.230">
    <property type="match status" value="1"/>
</dbReference>
<feature type="compositionally biased region" description="Basic and acidic residues" evidence="2">
    <location>
        <begin position="1052"/>
        <end position="1064"/>
    </location>
</feature>
<feature type="compositionally biased region" description="Basic and acidic residues" evidence="2">
    <location>
        <begin position="90"/>
        <end position="117"/>
    </location>
</feature>
<feature type="compositionally biased region" description="Basic and acidic residues" evidence="2">
    <location>
        <begin position="315"/>
        <end position="334"/>
    </location>
</feature>
<feature type="coiled-coil region" evidence="1">
    <location>
        <begin position="249"/>
        <end position="280"/>
    </location>
</feature>
<feature type="region of interest" description="Disordered" evidence="2">
    <location>
        <begin position="138"/>
        <end position="157"/>
    </location>
</feature>
<feature type="region of interest" description="Disordered" evidence="2">
    <location>
        <begin position="315"/>
        <end position="418"/>
    </location>
</feature>
<evidence type="ECO:0000313" key="3">
    <source>
        <dbReference type="EMBL" id="USP74322.1"/>
    </source>
</evidence>
<sequence length="1242" mass="146247">MVRADEWDECYEDDEWYSRKDRVTSSTRHVRAASPLAPRVRDDDVLRAEHARRTSEFLVPEVHYTTSLHRTRSQGHAPVPNVTIVNTARMDNESSPHVRNEHKSRDTSPRGRQETKRIPGAFELEEDILALRADLRKEHRSRSRHEYQERRHSPDYTDKIKLTLAEQRLKDLEMEREREKRERYNERRHSPEHDYADKLKLTLAEQRLKDLEMERERDRERERERERLEWYSHKHHHSPDRSAEDKVKLALSQQRLREAEEKLERERQEEEMKNREELLRRRMELEFITDQRERAREEHNLRRLEETMRRDWELKREKEERERERREAEDERKRAAIIAENRAQMTREQREKAEQRDKLLADLEKEKREQEEERKHILAESRLRQAREQREQEEQRDKILADMERKKREEEEERRHILAESRLKQAKEQREAEEQREKILADLEKKKKKEEAERQRIIAENTAKLEKEARERELQEKAKEEERKRIIAENEAKMAKQAKEAEEAQRRAVEEYERKKAKAEAEAQAERDRIIYEYERKKILDAEKEKKAREEMILKLKMEEEEKKRKEKEEYDAFMRKEKERQEEEKKKKEAQEKELEEAMRKRLSQFGFQDNQIQVLVNPEKQRELQQGMLPNNPIPQIAAPHHHHHQHHAIAPPPTFAKIHVSHLDVETLHYYDIPYEYDAHNPEYIIVLREMSQRETDVLFEHTRRLRTNHGSRLFIEAEGRDRRGNKESAPGPNAGALDSEFDAFQAGRPGPPQDLQHFAPRFAQPPPQFAQAPQAPDWAADFQRLNVSGPPPQVFQQQRPQAANAASAWHQDFLKQQVPAAQAPALQQNTFGNMSGYGMSGFGGQTFMQTPSFQSAQMSEVAQGKQRAQDEVPAFDEAAFEQAFAQAQQDMMEVSEAEQTHEQPAQQALDLDRPGEMDPLLQRIRETRPAVYSAIQVWSETGLGRTGEAVAYLDNMTQMERNGALIQDANEGKWIVDSLQRIVNRDAPQEVKTRAETLIKAINERLMSQYPLGTRVPMSQEQIWKDLEAAGYMRAPEPLQRMEPQPQEEQKQEESPKRNDDDEMAATAGRLLERVADNTSEKFQNSQFLGLMRRLRDREVRVQEDKIVEVDSNQPSQQTGSTSTPQTGTLKLPQDTNSQPPQRWDPSTQIPGIDPTILSHAATDFDLPISSADYTGDASFSSQHTSNSTISNREGNEDKQEKPPNWGLGEDANDADLWRYWRSPGRDPVVQFRRGRGE</sequence>
<protein>
    <submittedName>
        <fullName evidence="3">Uncharacterized protein</fullName>
    </submittedName>
</protein>
<dbReference type="EMBL" id="CP089274">
    <property type="protein sequence ID" value="USP74322.1"/>
    <property type="molecule type" value="Genomic_DNA"/>
</dbReference>
<feature type="compositionally biased region" description="Basic and acidic residues" evidence="2">
    <location>
        <begin position="345"/>
        <end position="418"/>
    </location>
</feature>
<feature type="compositionally biased region" description="Basic and acidic residues" evidence="2">
    <location>
        <begin position="144"/>
        <end position="157"/>
    </location>
</feature>
<dbReference type="Proteomes" id="UP001056012">
    <property type="component" value="Chromosome 1"/>
</dbReference>
<dbReference type="VEuPathDB" id="FungiDB:yc1106_01596"/>
<reference evidence="3" key="1">
    <citation type="submission" date="2021-12" db="EMBL/GenBank/DDBJ databases">
        <title>Curvularia clavata genome.</title>
        <authorList>
            <person name="Cao Y."/>
        </authorList>
    </citation>
    <scope>NUCLEOTIDE SEQUENCE</scope>
    <source>
        <strain evidence="3">Yc1106</strain>
    </source>
</reference>
<feature type="region of interest" description="Disordered" evidence="2">
    <location>
        <begin position="89"/>
        <end position="121"/>
    </location>
</feature>
<keyword evidence="1" id="KW-0175">Coiled coil</keyword>
<feature type="region of interest" description="Disordered" evidence="2">
    <location>
        <begin position="1180"/>
        <end position="1242"/>
    </location>
</feature>
<feature type="compositionally biased region" description="Polar residues" evidence="2">
    <location>
        <begin position="1138"/>
        <end position="1154"/>
    </location>
</feature>
<feature type="region of interest" description="Disordered" evidence="2">
    <location>
        <begin position="466"/>
        <end position="491"/>
    </location>
</feature>
<gene>
    <name evidence="3" type="ORF">yc1106_01596</name>
</gene>
<organism evidence="3 4">
    <name type="scientific">Curvularia clavata</name>
    <dbReference type="NCBI Taxonomy" id="95742"/>
    <lineage>
        <taxon>Eukaryota</taxon>
        <taxon>Fungi</taxon>
        <taxon>Dikarya</taxon>
        <taxon>Ascomycota</taxon>
        <taxon>Pezizomycotina</taxon>
        <taxon>Dothideomycetes</taxon>
        <taxon>Pleosporomycetidae</taxon>
        <taxon>Pleosporales</taxon>
        <taxon>Pleosporineae</taxon>
        <taxon>Pleosporaceae</taxon>
        <taxon>Curvularia</taxon>
    </lineage>
</organism>
<accession>A0A9Q8Z1E0</accession>
<feature type="region of interest" description="Disordered" evidence="2">
    <location>
        <begin position="1040"/>
        <end position="1066"/>
    </location>
</feature>